<keyword evidence="1" id="KW-0678">Repressor</keyword>
<keyword evidence="4" id="KW-0804">Transcription</keyword>
<evidence type="ECO:0000259" key="5">
    <source>
        <dbReference type="PROSITE" id="PS50937"/>
    </source>
</evidence>
<dbReference type="Pfam" id="PF13411">
    <property type="entry name" value="MerR_1"/>
    <property type="match status" value="1"/>
</dbReference>
<name>A0ABP9ZI08_9LACO</name>
<organism evidence="6 7">
    <name type="scientific">Apilactobacillus apinorum</name>
    <dbReference type="NCBI Taxonomy" id="1218495"/>
    <lineage>
        <taxon>Bacteria</taxon>
        <taxon>Bacillati</taxon>
        <taxon>Bacillota</taxon>
        <taxon>Bacilli</taxon>
        <taxon>Lactobacillales</taxon>
        <taxon>Lactobacillaceae</taxon>
        <taxon>Apilactobacillus</taxon>
    </lineage>
</organism>
<comment type="caution">
    <text evidence="6">The sequence shown here is derived from an EMBL/GenBank/DDBJ whole genome shotgun (WGS) entry which is preliminary data.</text>
</comment>
<gene>
    <name evidence="6" type="ORF">AP20H10_07720</name>
</gene>
<dbReference type="Gene3D" id="1.10.1660.10">
    <property type="match status" value="1"/>
</dbReference>
<sequence>MSGLKNVFPHKMDLNQLIFKIGEVSKMVNVSTRQLRYWEQKGYIESIRDDNSSSRVFNMENLNRVNLIKYYLDEGMTLNGAHVATEEKIAKMRQIRLFMMHAFQDVETIDGKPAVNLGYFDKNKESILYGIIDEQDIEYRVVEKKEEK</sequence>
<dbReference type="SUPFAM" id="SSF46955">
    <property type="entry name" value="Putative DNA-binding domain"/>
    <property type="match status" value="1"/>
</dbReference>
<keyword evidence="7" id="KW-1185">Reference proteome</keyword>
<dbReference type="PANTHER" id="PTHR30204:SF69">
    <property type="entry name" value="MERR-FAMILY TRANSCRIPTIONAL REGULATOR"/>
    <property type="match status" value="1"/>
</dbReference>
<feature type="domain" description="HTH merR-type" evidence="5">
    <location>
        <begin position="18"/>
        <end position="87"/>
    </location>
</feature>
<protein>
    <submittedName>
        <fullName evidence="6">MerR family transcriptional regulator</fullName>
    </submittedName>
</protein>
<accession>A0ABP9ZI08</accession>
<dbReference type="PANTHER" id="PTHR30204">
    <property type="entry name" value="REDOX-CYCLING DRUG-SENSING TRANSCRIPTIONAL ACTIVATOR SOXR"/>
    <property type="match status" value="1"/>
</dbReference>
<evidence type="ECO:0000256" key="1">
    <source>
        <dbReference type="ARBA" id="ARBA00022491"/>
    </source>
</evidence>
<dbReference type="Proteomes" id="UP001438112">
    <property type="component" value="Unassembled WGS sequence"/>
</dbReference>
<dbReference type="InterPro" id="IPR000551">
    <property type="entry name" value="MerR-type_HTH_dom"/>
</dbReference>
<dbReference type="RefSeq" id="WP_053949584.1">
    <property type="nucleotide sequence ID" value="NZ_BAABVV010000033.1"/>
</dbReference>
<keyword evidence="2" id="KW-0805">Transcription regulation</keyword>
<evidence type="ECO:0000313" key="7">
    <source>
        <dbReference type="Proteomes" id="UP001438112"/>
    </source>
</evidence>
<evidence type="ECO:0000256" key="2">
    <source>
        <dbReference type="ARBA" id="ARBA00023015"/>
    </source>
</evidence>
<dbReference type="EMBL" id="BAABVV010000033">
    <property type="protein sequence ID" value="GAA6114409.1"/>
    <property type="molecule type" value="Genomic_DNA"/>
</dbReference>
<evidence type="ECO:0000313" key="6">
    <source>
        <dbReference type="EMBL" id="GAA6114409.1"/>
    </source>
</evidence>
<keyword evidence="3" id="KW-0238">DNA-binding</keyword>
<dbReference type="PROSITE" id="PS50937">
    <property type="entry name" value="HTH_MERR_2"/>
    <property type="match status" value="1"/>
</dbReference>
<dbReference type="InterPro" id="IPR009061">
    <property type="entry name" value="DNA-bd_dom_put_sf"/>
</dbReference>
<dbReference type="CDD" id="cd01105">
    <property type="entry name" value="HTH_GlnR-like"/>
    <property type="match status" value="1"/>
</dbReference>
<evidence type="ECO:0000256" key="4">
    <source>
        <dbReference type="ARBA" id="ARBA00023163"/>
    </source>
</evidence>
<dbReference type="SMART" id="SM00422">
    <property type="entry name" value="HTH_MERR"/>
    <property type="match status" value="1"/>
</dbReference>
<evidence type="ECO:0000256" key="3">
    <source>
        <dbReference type="ARBA" id="ARBA00023125"/>
    </source>
</evidence>
<dbReference type="InterPro" id="IPR047057">
    <property type="entry name" value="MerR_fam"/>
</dbReference>
<reference evidence="6 7" key="1">
    <citation type="submission" date="2024-03" db="EMBL/GenBank/DDBJ databases">
        <title>Inconsistent identification of Apilactobacillus kunkeei-related strains obtained by well-developed overall genome related indices.</title>
        <authorList>
            <person name="Maeno S."/>
            <person name="Endo A."/>
        </authorList>
    </citation>
    <scope>NUCLEOTIDE SEQUENCE [LARGE SCALE GENOMIC DNA]</scope>
    <source>
        <strain evidence="6 7">20H-10</strain>
    </source>
</reference>
<proteinExistence type="predicted"/>